<name>A0ACB8BNJ1_9AGAM</name>
<reference evidence="1" key="1">
    <citation type="journal article" date="2021" name="New Phytol.">
        <title>Evolutionary innovations through gain and loss of genes in the ectomycorrhizal Boletales.</title>
        <authorList>
            <person name="Wu G."/>
            <person name="Miyauchi S."/>
            <person name="Morin E."/>
            <person name="Kuo A."/>
            <person name="Drula E."/>
            <person name="Varga T."/>
            <person name="Kohler A."/>
            <person name="Feng B."/>
            <person name="Cao Y."/>
            <person name="Lipzen A."/>
            <person name="Daum C."/>
            <person name="Hundley H."/>
            <person name="Pangilinan J."/>
            <person name="Johnson J."/>
            <person name="Barry K."/>
            <person name="LaButti K."/>
            <person name="Ng V."/>
            <person name="Ahrendt S."/>
            <person name="Min B."/>
            <person name="Choi I.G."/>
            <person name="Park H."/>
            <person name="Plett J.M."/>
            <person name="Magnuson J."/>
            <person name="Spatafora J.W."/>
            <person name="Nagy L.G."/>
            <person name="Henrissat B."/>
            <person name="Grigoriev I.V."/>
            <person name="Yang Z.L."/>
            <person name="Xu J."/>
            <person name="Martin F.M."/>
        </authorList>
    </citation>
    <scope>NUCLEOTIDE SEQUENCE</scope>
    <source>
        <strain evidence="1">KUC20120723A-06</strain>
    </source>
</reference>
<evidence type="ECO:0000313" key="2">
    <source>
        <dbReference type="Proteomes" id="UP000790709"/>
    </source>
</evidence>
<keyword evidence="2" id="KW-1185">Reference proteome</keyword>
<dbReference type="Proteomes" id="UP000790709">
    <property type="component" value="Unassembled WGS sequence"/>
</dbReference>
<proteinExistence type="predicted"/>
<comment type="caution">
    <text evidence="1">The sequence shown here is derived from an EMBL/GenBank/DDBJ whole genome shotgun (WGS) entry which is preliminary data.</text>
</comment>
<gene>
    <name evidence="1" type="ORF">BV22DRAFT_328877</name>
</gene>
<evidence type="ECO:0000313" key="1">
    <source>
        <dbReference type="EMBL" id="KAH7926763.1"/>
    </source>
</evidence>
<protein>
    <submittedName>
        <fullName evidence="1">Uncharacterized protein</fullName>
    </submittedName>
</protein>
<accession>A0ACB8BNJ1</accession>
<organism evidence="1 2">
    <name type="scientific">Leucogyrophana mollusca</name>
    <dbReference type="NCBI Taxonomy" id="85980"/>
    <lineage>
        <taxon>Eukaryota</taxon>
        <taxon>Fungi</taxon>
        <taxon>Dikarya</taxon>
        <taxon>Basidiomycota</taxon>
        <taxon>Agaricomycotina</taxon>
        <taxon>Agaricomycetes</taxon>
        <taxon>Agaricomycetidae</taxon>
        <taxon>Boletales</taxon>
        <taxon>Boletales incertae sedis</taxon>
        <taxon>Leucogyrophana</taxon>
    </lineage>
</organism>
<dbReference type="EMBL" id="MU266377">
    <property type="protein sequence ID" value="KAH7926763.1"/>
    <property type="molecule type" value="Genomic_DNA"/>
</dbReference>
<sequence>MPSAGSGEMVFVQGTSTPSSSEFMAHPDYRQIAAFFLGWVFLYSVYSIVSLVAGQSFRLHLPSSKVRTKDHTGSGSRWTAVEKLDKTRLPTVNVSGLIAANDGSQILVATLSFCFAFASTARFASLLTFNASSGPGACAFVVTWGGISGACARLIGLIILTLELRRLGIKQWETYLFCGWLFVGIALVFATYAISTGAIEFVPQLGVYFCYRVRYLPTSLTTSIWFLLVELCLVVRLFLLIAPSFLEFRHRVGALVDTRILRALSLLLLELLTVVPDAMFISIVGDFVPFSIGALAVLVTFNKPVATIVTGDTISIPPTSIPGSAIPTARSSRFPRLSIQTHIPNHPFAARALSSSTMQADAGTSWSPAGSDGNSTHSLDTSTAQSIKAAVVQVASRTKYTQLAPRMLGPTVSTVPTLSEDSFADLRNLYRYDSEAMPSIPQPVSEAHKEPRHILLNQDEYAKQFLQEGSPKRTGLPIRPRITVPTFSSHVSARSPSPQPHSADSVRYGSDIVRAKSLSQVDMTKRNLRRSCASAMPSTTSFGSLVDTSTSTPTTFRPHSWATVVVPVASPTEPPPLPTPRHGRRLTFGQRTPSSRSVTFAGSTEGALAQSPGRVFRRLTSGEQSSRSLGRAASRKYVRPLPILIGHSVVADNSNDDSPTDLGMRTRQELGKRIRGPRPPPKAWSPIEEISTGGKVVYESPHEMLATGSGILYDGEES</sequence>